<name>A0A380CFF0_9STAP</name>
<dbReference type="SUPFAM" id="SSF53335">
    <property type="entry name" value="S-adenosyl-L-methionine-dependent methyltransferases"/>
    <property type="match status" value="1"/>
</dbReference>
<evidence type="ECO:0000256" key="2">
    <source>
        <dbReference type="ARBA" id="ARBA00022679"/>
    </source>
</evidence>
<evidence type="ECO:0000313" key="5">
    <source>
        <dbReference type="EMBL" id="SUJ18832.1"/>
    </source>
</evidence>
<dbReference type="EMBL" id="BKAV01000007">
    <property type="protein sequence ID" value="GEQ00017.1"/>
    <property type="molecule type" value="Genomic_DNA"/>
</dbReference>
<dbReference type="GO" id="GO:0008168">
    <property type="term" value="F:methyltransferase activity"/>
    <property type="evidence" value="ECO:0007669"/>
    <property type="project" value="UniProtKB-KW"/>
</dbReference>
<dbReference type="OrthoDB" id="9811589at2"/>
<dbReference type="Gene3D" id="3.40.50.150">
    <property type="entry name" value="Vaccinia Virus protein VP39"/>
    <property type="match status" value="1"/>
</dbReference>
<protein>
    <submittedName>
        <fullName evidence="5">Methyltransferase</fullName>
        <ecNumber evidence="5">2.1.1.-</ecNumber>
    </submittedName>
</protein>
<dbReference type="CDD" id="cd02440">
    <property type="entry name" value="AdoMet_MTases"/>
    <property type="match status" value="1"/>
</dbReference>
<dbReference type="PANTHER" id="PTHR43861">
    <property type="entry name" value="TRANS-ACONITATE 2-METHYLTRANSFERASE-RELATED"/>
    <property type="match status" value="1"/>
</dbReference>
<dbReference type="Gene3D" id="2.20.25.110">
    <property type="entry name" value="S-adenosyl-L-methionine-dependent methyltransferases"/>
    <property type="match status" value="1"/>
</dbReference>
<dbReference type="Pfam" id="PF13649">
    <property type="entry name" value="Methyltransf_25"/>
    <property type="match status" value="1"/>
</dbReference>
<gene>
    <name evidence="5" type="primary">cypM</name>
    <name evidence="5" type="ORF">NCTC12413_01340</name>
    <name evidence="4" type="ORF">SAR03_10540</name>
</gene>
<keyword evidence="2 5" id="KW-0808">Transferase</keyword>
<organism evidence="5 6">
    <name type="scientific">Staphylococcus arlettae</name>
    <dbReference type="NCBI Taxonomy" id="29378"/>
    <lineage>
        <taxon>Bacteria</taxon>
        <taxon>Bacillati</taxon>
        <taxon>Bacillota</taxon>
        <taxon>Bacilli</taxon>
        <taxon>Bacillales</taxon>
        <taxon>Staphylococcaceae</taxon>
        <taxon>Staphylococcus</taxon>
    </lineage>
</organism>
<dbReference type="Proteomes" id="UP000254956">
    <property type="component" value="Unassembled WGS sequence"/>
</dbReference>
<proteinExistence type="predicted"/>
<dbReference type="PANTHER" id="PTHR43861:SF1">
    <property type="entry name" value="TRANS-ACONITATE 2-METHYLTRANSFERASE"/>
    <property type="match status" value="1"/>
</dbReference>
<evidence type="ECO:0000313" key="6">
    <source>
        <dbReference type="Proteomes" id="UP000254956"/>
    </source>
</evidence>
<keyword evidence="7" id="KW-1185">Reference proteome</keyword>
<evidence type="ECO:0000259" key="3">
    <source>
        <dbReference type="Pfam" id="PF13649"/>
    </source>
</evidence>
<dbReference type="EC" id="2.1.1.-" evidence="5"/>
<dbReference type="GO" id="GO:0032259">
    <property type="term" value="P:methylation"/>
    <property type="evidence" value="ECO:0007669"/>
    <property type="project" value="UniProtKB-KW"/>
</dbReference>
<reference evidence="4 7" key="2">
    <citation type="submission" date="2019-07" db="EMBL/GenBank/DDBJ databases">
        <title>Whole genome shotgun sequence of Staphylococcus arlettae NBRC 109765.</title>
        <authorList>
            <person name="Hosoyama A."/>
            <person name="Uohara A."/>
            <person name="Ohji S."/>
            <person name="Ichikawa N."/>
        </authorList>
    </citation>
    <scope>NUCLEOTIDE SEQUENCE [LARGE SCALE GENOMIC DNA]</scope>
    <source>
        <strain evidence="4 7">NBRC 109765</strain>
    </source>
</reference>
<evidence type="ECO:0000256" key="1">
    <source>
        <dbReference type="ARBA" id="ARBA00022603"/>
    </source>
</evidence>
<dbReference type="STRING" id="1212545.SARL_08844"/>
<dbReference type="InterPro" id="IPR029063">
    <property type="entry name" value="SAM-dependent_MTases_sf"/>
</dbReference>
<dbReference type="RefSeq" id="WP_103387859.1">
    <property type="nucleotide sequence ID" value="NZ_BKAV01000007.1"/>
</dbReference>
<evidence type="ECO:0000313" key="4">
    <source>
        <dbReference type="EMBL" id="GEQ00017.1"/>
    </source>
</evidence>
<dbReference type="EMBL" id="UGZE01000001">
    <property type="protein sequence ID" value="SUJ18832.1"/>
    <property type="molecule type" value="Genomic_DNA"/>
</dbReference>
<reference evidence="5 6" key="1">
    <citation type="submission" date="2018-06" db="EMBL/GenBank/DDBJ databases">
        <authorList>
            <consortium name="Pathogen Informatics"/>
            <person name="Doyle S."/>
        </authorList>
    </citation>
    <scope>NUCLEOTIDE SEQUENCE [LARGE SCALE GENOMIC DNA]</scope>
    <source>
        <strain evidence="5 6">NCTC12413</strain>
    </source>
</reference>
<dbReference type="Proteomes" id="UP000321598">
    <property type="component" value="Unassembled WGS sequence"/>
</dbReference>
<dbReference type="InterPro" id="IPR041698">
    <property type="entry name" value="Methyltransf_25"/>
</dbReference>
<dbReference type="AlphaFoldDB" id="A0A380CFF0"/>
<keyword evidence="1 5" id="KW-0489">Methyltransferase</keyword>
<evidence type="ECO:0000313" key="7">
    <source>
        <dbReference type="Proteomes" id="UP000321598"/>
    </source>
</evidence>
<feature type="domain" description="Methyltransferase" evidence="3">
    <location>
        <begin position="37"/>
        <end position="127"/>
    </location>
</feature>
<accession>A0A380CFF0</accession>
<sequence>MVQYEELSLFYDQLTFDQPYESWLAIVNQFSNDKQSILDIGCGTGSLTSLLTEFDQVTGMDLSIDMLSLASSKSQSVNWIEGDMTDFNLNQSFSVISIFCDSLNYLTSKAEVQFTFEHVYQHLSPDGVFMFDVHTIYKMQTLFNNQSYINETADVFLGWDAVVGEEPYSVWHDMTFFVSQTNGVYKRFDESHYQRSFEEAEYRHLLQAAGFTNISTFVDFDTTNHSEEGYRLFFIVRK</sequence>